<accession>A0ABT6NPL9</accession>
<feature type="signal peptide" evidence="1">
    <location>
        <begin position="1"/>
        <end position="23"/>
    </location>
</feature>
<dbReference type="EMBL" id="JARZHI010000007">
    <property type="protein sequence ID" value="MDI1430216.1"/>
    <property type="molecule type" value="Genomic_DNA"/>
</dbReference>
<keyword evidence="3" id="KW-1185">Reference proteome</keyword>
<sequence length="351" mass="37047">MPRRLASLAAVLCGLTLASPALAAKPKVAFRLEYAPPTPADGCPDAEELALLLAGEFGYLVVRTDVSPVVRIEVRRVGRSFEAELWAPTAEGAEPWHGRTDPQGTCRELAYDVATLVEARLGARAWGSEAPPPHIAAPPEIEVQSPALHAFAFRPFESLAALVPQAAASITSSTSNSEEPPFQVEAAAGPAVSLYGLPGVAVGGSGLLGVRWPLFAFFAEVRGLITPASGVGDRDLPGRTAAWTGSVLPCLALKHVDACGVVSVSQLQFDLGSGYDVTASDAFSVGFGGRVDGRIRLSERFRLHGYVDLNMQLRSIVVALDPTESRNAVTDWRSPLFRITAGITVSANLLE</sequence>
<proteinExistence type="predicted"/>
<organism evidence="2 3">
    <name type="scientific">Polyangium sorediatum</name>
    <dbReference type="NCBI Taxonomy" id="889274"/>
    <lineage>
        <taxon>Bacteria</taxon>
        <taxon>Pseudomonadati</taxon>
        <taxon>Myxococcota</taxon>
        <taxon>Polyangia</taxon>
        <taxon>Polyangiales</taxon>
        <taxon>Polyangiaceae</taxon>
        <taxon>Polyangium</taxon>
    </lineage>
</organism>
<dbReference type="Proteomes" id="UP001160301">
    <property type="component" value="Unassembled WGS sequence"/>
</dbReference>
<feature type="chain" id="PRO_5045997818" description="Secreted protein" evidence="1">
    <location>
        <begin position="24"/>
        <end position="351"/>
    </location>
</feature>
<evidence type="ECO:0008006" key="4">
    <source>
        <dbReference type="Google" id="ProtNLM"/>
    </source>
</evidence>
<evidence type="ECO:0000256" key="1">
    <source>
        <dbReference type="SAM" id="SignalP"/>
    </source>
</evidence>
<keyword evidence="1" id="KW-0732">Signal</keyword>
<evidence type="ECO:0000313" key="3">
    <source>
        <dbReference type="Proteomes" id="UP001160301"/>
    </source>
</evidence>
<protein>
    <recommendedName>
        <fullName evidence="4">Secreted protein</fullName>
    </recommendedName>
</protein>
<gene>
    <name evidence="2" type="ORF">QHF89_11945</name>
</gene>
<name>A0ABT6NPL9_9BACT</name>
<evidence type="ECO:0000313" key="2">
    <source>
        <dbReference type="EMBL" id="MDI1430216.1"/>
    </source>
</evidence>
<comment type="caution">
    <text evidence="2">The sequence shown here is derived from an EMBL/GenBank/DDBJ whole genome shotgun (WGS) entry which is preliminary data.</text>
</comment>
<dbReference type="RefSeq" id="WP_136969460.1">
    <property type="nucleotide sequence ID" value="NZ_JARZHI010000007.1"/>
</dbReference>
<reference evidence="2 3" key="1">
    <citation type="submission" date="2023-04" db="EMBL/GenBank/DDBJ databases">
        <title>The genome sequence of Polyangium sorediatum DSM14670.</title>
        <authorList>
            <person name="Zhang X."/>
        </authorList>
    </citation>
    <scope>NUCLEOTIDE SEQUENCE [LARGE SCALE GENOMIC DNA]</scope>
    <source>
        <strain evidence="2 3">DSM 14670</strain>
    </source>
</reference>